<dbReference type="EMBL" id="AXCN02000227">
    <property type="status" value="NOT_ANNOTATED_CDS"/>
    <property type="molecule type" value="Genomic_DNA"/>
</dbReference>
<sequence>MKFRSFRLTESLFAAGGYNTPPASSPFLPCSPLELVAKNFHSAGAALSFSQANSSIFVQSQTDFINGTTAVAKKTETCIGRWEHGTIEPLQIQVPPNAFLPTAANTGSFALNSPESAVSGDPFLAVADGLARDNQPPAYYRPFKTDVNGNHESYYYQQHLLTAAALGAGGDKGRPHAESPPHTAVSSSFDRFDSTALLSPTSPATSPPSDYGKLKRKLLHSILLQEQLALSSSSGSSPPQQTSHAPRQPSATGPADSRHLEATPAPPELTTGPTTRTSPSSAQQARDTVAPVAPATSEAVNHRPRRRWAALHSAHAKANATANATANAAANGAASNDGPPPSVTPVGDRCRPKSPLPAQQAQQSSAFRAAEQRLPKKRRLLRVDRTEEPATDGSRDTDVKTVVHVNLRFGVGSPPVNGVSVRPIKREPCQVSEVTTSNSFEATTTNRTALNAIIKIEASSPKALTATGNSTGGTGGATNYSARGNLLATSHSASAIISNVSVGGSNGSCGTVGSNHGGANAGSGTVAGTMEQLGLASATNSNQHSAAASATTASATPIPVGIAVARQRLQESSATPASPQLHPTKELNRFGLGLAAAAATAAAAAAANGGSLNGGTASTTTDLGCATPGLGQNMFFTGTNSTMIPLTPDAVAMGVTNAAVQNAVRTPPALWQYPVCDYKRSGTALPLVDIVHRETGRFLRPVECH</sequence>
<dbReference type="Proteomes" id="UP000075886">
    <property type="component" value="Unassembled WGS sequence"/>
</dbReference>
<proteinExistence type="predicted"/>
<feature type="region of interest" description="Disordered" evidence="1">
    <location>
        <begin position="229"/>
        <end position="398"/>
    </location>
</feature>
<reference evidence="2" key="2">
    <citation type="submission" date="2020-05" db="UniProtKB">
        <authorList>
            <consortium name="EnsemblMetazoa"/>
        </authorList>
    </citation>
    <scope>IDENTIFICATION</scope>
    <source>
        <strain evidence="2">FAR1</strain>
    </source>
</reference>
<feature type="compositionally biased region" description="Low complexity" evidence="1">
    <location>
        <begin position="268"/>
        <end position="281"/>
    </location>
</feature>
<protein>
    <submittedName>
        <fullName evidence="2">Uncharacterized protein</fullName>
    </submittedName>
</protein>
<evidence type="ECO:0000313" key="3">
    <source>
        <dbReference type="Proteomes" id="UP000075886"/>
    </source>
</evidence>
<dbReference type="AlphaFoldDB" id="A0A182Q304"/>
<dbReference type="STRING" id="69004.A0A182Q304"/>
<reference evidence="3" key="1">
    <citation type="submission" date="2014-01" db="EMBL/GenBank/DDBJ databases">
        <title>The Genome Sequence of Anopheles farauti FAR1 (V2).</title>
        <authorList>
            <consortium name="The Broad Institute Genomics Platform"/>
            <person name="Neafsey D.E."/>
            <person name="Besansky N."/>
            <person name="Howell P."/>
            <person name="Walton C."/>
            <person name="Young S.K."/>
            <person name="Zeng Q."/>
            <person name="Gargeya S."/>
            <person name="Fitzgerald M."/>
            <person name="Haas B."/>
            <person name="Abouelleil A."/>
            <person name="Allen A.W."/>
            <person name="Alvarado L."/>
            <person name="Arachchi H.M."/>
            <person name="Berlin A.M."/>
            <person name="Chapman S.B."/>
            <person name="Gainer-Dewar J."/>
            <person name="Goldberg J."/>
            <person name="Griggs A."/>
            <person name="Gujja S."/>
            <person name="Hansen M."/>
            <person name="Howarth C."/>
            <person name="Imamovic A."/>
            <person name="Ireland A."/>
            <person name="Larimer J."/>
            <person name="McCowan C."/>
            <person name="Murphy C."/>
            <person name="Pearson M."/>
            <person name="Poon T.W."/>
            <person name="Priest M."/>
            <person name="Roberts A."/>
            <person name="Saif S."/>
            <person name="Shea T."/>
            <person name="Sisk P."/>
            <person name="Sykes S."/>
            <person name="Wortman J."/>
            <person name="Nusbaum C."/>
            <person name="Birren B."/>
        </authorList>
    </citation>
    <scope>NUCLEOTIDE SEQUENCE [LARGE SCALE GENOMIC DNA]</scope>
    <source>
        <strain evidence="3">FAR1</strain>
    </source>
</reference>
<feature type="compositionally biased region" description="Low complexity" evidence="1">
    <location>
        <begin position="229"/>
        <end position="243"/>
    </location>
</feature>
<organism evidence="2 3">
    <name type="scientific">Anopheles farauti</name>
    <dbReference type="NCBI Taxonomy" id="69004"/>
    <lineage>
        <taxon>Eukaryota</taxon>
        <taxon>Metazoa</taxon>
        <taxon>Ecdysozoa</taxon>
        <taxon>Arthropoda</taxon>
        <taxon>Hexapoda</taxon>
        <taxon>Insecta</taxon>
        <taxon>Pterygota</taxon>
        <taxon>Neoptera</taxon>
        <taxon>Endopterygota</taxon>
        <taxon>Diptera</taxon>
        <taxon>Nematocera</taxon>
        <taxon>Culicoidea</taxon>
        <taxon>Culicidae</taxon>
        <taxon>Anophelinae</taxon>
        <taxon>Anopheles</taxon>
    </lineage>
</organism>
<accession>A0A182Q304</accession>
<keyword evidence="3" id="KW-1185">Reference proteome</keyword>
<dbReference type="EnsemblMetazoa" id="AFAF002070-RA">
    <property type="protein sequence ID" value="AFAF002070-PA"/>
    <property type="gene ID" value="AFAF002070"/>
</dbReference>
<feature type="compositionally biased region" description="Low complexity" evidence="1">
    <location>
        <begin position="358"/>
        <end position="369"/>
    </location>
</feature>
<evidence type="ECO:0000256" key="1">
    <source>
        <dbReference type="SAM" id="MobiDB-lite"/>
    </source>
</evidence>
<name>A0A182Q304_9DIPT</name>
<feature type="region of interest" description="Disordered" evidence="1">
    <location>
        <begin position="167"/>
        <end position="189"/>
    </location>
</feature>
<feature type="compositionally biased region" description="Low complexity" evidence="1">
    <location>
        <begin position="310"/>
        <end position="336"/>
    </location>
</feature>
<dbReference type="VEuPathDB" id="VectorBase:AFAF002070"/>
<evidence type="ECO:0000313" key="2">
    <source>
        <dbReference type="EnsemblMetazoa" id="AFAF002070-PA"/>
    </source>
</evidence>
<feature type="compositionally biased region" description="Basic and acidic residues" evidence="1">
    <location>
        <begin position="381"/>
        <end position="398"/>
    </location>
</feature>